<keyword evidence="3" id="KW-1185">Reference proteome</keyword>
<dbReference type="Pfam" id="PF19054">
    <property type="entry name" value="DUF5753"/>
    <property type="match status" value="1"/>
</dbReference>
<organism evidence="2 3">
    <name type="scientific">Sphaerisporangium rufum</name>
    <dbReference type="NCBI Taxonomy" id="1381558"/>
    <lineage>
        <taxon>Bacteria</taxon>
        <taxon>Bacillati</taxon>
        <taxon>Actinomycetota</taxon>
        <taxon>Actinomycetes</taxon>
        <taxon>Streptosporangiales</taxon>
        <taxon>Streptosporangiaceae</taxon>
        <taxon>Sphaerisporangium</taxon>
    </lineage>
</organism>
<dbReference type="PROSITE" id="PS50943">
    <property type="entry name" value="HTH_CROC1"/>
    <property type="match status" value="1"/>
</dbReference>
<dbReference type="SMART" id="SM00530">
    <property type="entry name" value="HTH_XRE"/>
    <property type="match status" value="1"/>
</dbReference>
<dbReference type="AlphaFoldDB" id="A0A919RDB8"/>
<dbReference type="InterPro" id="IPR001387">
    <property type="entry name" value="Cro/C1-type_HTH"/>
</dbReference>
<dbReference type="GO" id="GO:0003677">
    <property type="term" value="F:DNA binding"/>
    <property type="evidence" value="ECO:0007669"/>
    <property type="project" value="InterPro"/>
</dbReference>
<dbReference type="RefSeq" id="WP_203995104.1">
    <property type="nucleotide sequence ID" value="NZ_BOOU01000126.1"/>
</dbReference>
<dbReference type="CDD" id="cd00093">
    <property type="entry name" value="HTH_XRE"/>
    <property type="match status" value="1"/>
</dbReference>
<sequence>MKASGHSPTVRRRRLSKALLAFRRQADLRAEEVARRLGWQASKVTRIERNEWKLPSVGDVLDLLDLYDVTDKTVRDAMIALARQARQRGWWEEYRDVLGGALPEFEIEARTIRTFETLLVPGLLQTAAYAGAVFRGGQAIDDELVERRVEARLTRQRIFDSDHPPTLWAVIDEAALLKHAGGPHTMRAQLEHIIEMARRPKIGVQVLPNAVGAHASMSGPFSILEFTEADPTLVYVETTTGDLFVEGDEAVSRYTLRYDHLRASALSAEASEKYLIDLVGQLK</sequence>
<dbReference type="Proteomes" id="UP000655287">
    <property type="component" value="Unassembled WGS sequence"/>
</dbReference>
<dbReference type="Pfam" id="PF13560">
    <property type="entry name" value="HTH_31"/>
    <property type="match status" value="1"/>
</dbReference>
<proteinExistence type="predicted"/>
<evidence type="ECO:0000259" key="1">
    <source>
        <dbReference type="PROSITE" id="PS50943"/>
    </source>
</evidence>
<gene>
    <name evidence="2" type="ORF">Sru01_69640</name>
</gene>
<dbReference type="InterPro" id="IPR043917">
    <property type="entry name" value="DUF5753"/>
</dbReference>
<dbReference type="SUPFAM" id="SSF47413">
    <property type="entry name" value="lambda repressor-like DNA-binding domains"/>
    <property type="match status" value="1"/>
</dbReference>
<comment type="caution">
    <text evidence="2">The sequence shown here is derived from an EMBL/GenBank/DDBJ whole genome shotgun (WGS) entry which is preliminary data.</text>
</comment>
<protein>
    <submittedName>
        <fullName evidence="2">Transcriptional regulator</fullName>
    </submittedName>
</protein>
<dbReference type="Gene3D" id="1.10.260.40">
    <property type="entry name" value="lambda repressor-like DNA-binding domains"/>
    <property type="match status" value="1"/>
</dbReference>
<accession>A0A919RDB8</accession>
<evidence type="ECO:0000313" key="3">
    <source>
        <dbReference type="Proteomes" id="UP000655287"/>
    </source>
</evidence>
<dbReference type="EMBL" id="BOOU01000126">
    <property type="protein sequence ID" value="GII81982.1"/>
    <property type="molecule type" value="Genomic_DNA"/>
</dbReference>
<feature type="domain" description="HTH cro/C1-type" evidence="1">
    <location>
        <begin position="19"/>
        <end position="74"/>
    </location>
</feature>
<reference evidence="2" key="1">
    <citation type="submission" date="2021-01" db="EMBL/GenBank/DDBJ databases">
        <title>Whole genome shotgun sequence of Sphaerisporangium rufum NBRC 109079.</title>
        <authorList>
            <person name="Komaki H."/>
            <person name="Tamura T."/>
        </authorList>
    </citation>
    <scope>NUCLEOTIDE SEQUENCE</scope>
    <source>
        <strain evidence="2">NBRC 109079</strain>
    </source>
</reference>
<dbReference type="InterPro" id="IPR010982">
    <property type="entry name" value="Lambda_DNA-bd_dom_sf"/>
</dbReference>
<name>A0A919RDB8_9ACTN</name>
<evidence type="ECO:0000313" key="2">
    <source>
        <dbReference type="EMBL" id="GII81982.1"/>
    </source>
</evidence>